<name>A0A1H9JCI5_9BURK</name>
<sequence length="132" mass="14707">MSITLAYDGTTLDISDRLDWTDEFEWSPVHQASAYSTTGALLIDVAVKQSGRPITLVGTDTKAWIERTDCITLQTWAALPGAEFVLTLRGITRNVIFDHAKGGFSARPIWKLLDGEITSDLVYLPTFRFLEI</sequence>
<dbReference type="OrthoDB" id="5432576at2"/>
<dbReference type="STRING" id="180197.SAMN02982919_01358"/>
<dbReference type="EMBL" id="FOGD01000002">
    <property type="protein sequence ID" value="SEQ84546.1"/>
    <property type="molecule type" value="Genomic_DNA"/>
</dbReference>
<organism evidence="1 2">
    <name type="scientific">Giesbergeria anulus</name>
    <dbReference type="NCBI Taxonomy" id="180197"/>
    <lineage>
        <taxon>Bacteria</taxon>
        <taxon>Pseudomonadati</taxon>
        <taxon>Pseudomonadota</taxon>
        <taxon>Betaproteobacteria</taxon>
        <taxon>Burkholderiales</taxon>
        <taxon>Comamonadaceae</taxon>
        <taxon>Giesbergeria</taxon>
    </lineage>
</organism>
<dbReference type="RefSeq" id="WP_091454690.1">
    <property type="nucleotide sequence ID" value="NZ_FOGD01000002.1"/>
</dbReference>
<proteinExistence type="predicted"/>
<evidence type="ECO:0000313" key="2">
    <source>
        <dbReference type="Proteomes" id="UP000199766"/>
    </source>
</evidence>
<reference evidence="1 2" key="1">
    <citation type="submission" date="2016-10" db="EMBL/GenBank/DDBJ databases">
        <authorList>
            <person name="de Groot N.N."/>
        </authorList>
    </citation>
    <scope>NUCLEOTIDE SEQUENCE [LARGE SCALE GENOMIC DNA]</scope>
    <source>
        <strain evidence="1 2">ATCC 35958</strain>
    </source>
</reference>
<accession>A0A1H9JCI5</accession>
<dbReference type="Proteomes" id="UP000199766">
    <property type="component" value="Unassembled WGS sequence"/>
</dbReference>
<dbReference type="AlphaFoldDB" id="A0A1H9JCI5"/>
<keyword evidence="2" id="KW-1185">Reference proteome</keyword>
<protein>
    <submittedName>
        <fullName evidence="1">Uncharacterized protein</fullName>
    </submittedName>
</protein>
<gene>
    <name evidence="1" type="ORF">SAMN02982919_01358</name>
</gene>
<evidence type="ECO:0000313" key="1">
    <source>
        <dbReference type="EMBL" id="SEQ84546.1"/>
    </source>
</evidence>